<feature type="binding site" evidence="2">
    <location>
        <position position="141"/>
    </location>
    <ligand>
        <name>Mn(2+)</name>
        <dbReference type="ChEBI" id="CHEBI:29035"/>
        <label>2</label>
    </ligand>
</feature>
<evidence type="ECO:0000256" key="2">
    <source>
        <dbReference type="PIRSR" id="PIRSR005962-1"/>
    </source>
</evidence>
<dbReference type="FunFam" id="3.30.70.360:FF:000001">
    <property type="entry name" value="N-acetyldiaminopimelate deacetylase"/>
    <property type="match status" value="1"/>
</dbReference>
<keyword evidence="1 4" id="KW-0378">Hydrolase</keyword>
<dbReference type="GO" id="GO:0050118">
    <property type="term" value="F:N-acetyldiaminopimelate deacetylase activity"/>
    <property type="evidence" value="ECO:0007669"/>
    <property type="project" value="UniProtKB-ARBA"/>
</dbReference>
<dbReference type="Gene3D" id="3.40.630.10">
    <property type="entry name" value="Zn peptidases"/>
    <property type="match status" value="1"/>
</dbReference>
<dbReference type="PANTHER" id="PTHR11014">
    <property type="entry name" value="PEPTIDASE M20 FAMILY MEMBER"/>
    <property type="match status" value="1"/>
</dbReference>
<keyword evidence="2" id="KW-0479">Metal-binding</keyword>
<dbReference type="SUPFAM" id="SSF53187">
    <property type="entry name" value="Zn-dependent exopeptidases"/>
    <property type="match status" value="1"/>
</dbReference>
<dbReference type="SUPFAM" id="SSF55031">
    <property type="entry name" value="Bacterial exopeptidase dimerisation domain"/>
    <property type="match status" value="1"/>
</dbReference>
<sequence length="393" mass="41213">MPARRSLAEEFASEAQEIAAWRRELHMNPELGYDLPRTAAFVADKLRAFGCDEVVEGIGRSGVVGLIRGAAPGPSMGLRADMDALPILEASGAPWASRAAGRMHACGHDGHTAMLLGAARRLARERDFAGRVAVIFQPAEEGGAGALAMVRDGLMERFEIAQVFGMHNLPGAPEGAFLMRPGPIMAASDQFDIAVEGRGGHAALPHACVDPVLTAAHVAVALQGVVSRAVDPLEPAVVSVTGIAAEGEAYNVIPARARLRGTARSLSEPVRALLEARVHEVARNVAAAYGAEARVDWTRGYPVTVNAPAPLALAARAARDVAGAAMVDEAAPPLMGAEDFAYMLEARPGAFIFIGAGDSAPLHNPAYDFNDRIIPAGCAYWLALTRRALPPHG</sequence>
<dbReference type="RefSeq" id="WP_072746448.1">
    <property type="nucleotide sequence ID" value="NZ_FOHL01000003.1"/>
</dbReference>
<keyword evidence="2" id="KW-0464">Manganese</keyword>
<evidence type="ECO:0000313" key="5">
    <source>
        <dbReference type="Proteomes" id="UP000184066"/>
    </source>
</evidence>
<reference evidence="4 5" key="1">
    <citation type="submission" date="2016-12" db="EMBL/GenBank/DDBJ databases">
        <authorList>
            <person name="Song W.-J."/>
            <person name="Kurnit D.M."/>
        </authorList>
    </citation>
    <scope>NUCLEOTIDE SEQUENCE [LARGE SCALE GENOMIC DNA]</scope>
    <source>
        <strain evidence="4 5">CGMCC 1.10808</strain>
    </source>
</reference>
<accession>A0A1M7SGW8</accession>
<dbReference type="InterPro" id="IPR011650">
    <property type="entry name" value="Peptidase_M20_dimer"/>
</dbReference>
<proteinExistence type="predicted"/>
<evidence type="ECO:0000313" key="4">
    <source>
        <dbReference type="EMBL" id="SHN57728.1"/>
    </source>
</evidence>
<feature type="binding site" evidence="2">
    <location>
        <position position="106"/>
    </location>
    <ligand>
        <name>Mn(2+)</name>
        <dbReference type="ChEBI" id="CHEBI:29035"/>
        <label>2</label>
    </ligand>
</feature>
<feature type="binding site" evidence="2">
    <location>
        <position position="108"/>
    </location>
    <ligand>
        <name>Mn(2+)</name>
        <dbReference type="ChEBI" id="CHEBI:29035"/>
        <label>2</label>
    </ligand>
</feature>
<dbReference type="InterPro" id="IPR017439">
    <property type="entry name" value="Amidohydrolase"/>
</dbReference>
<dbReference type="Gene3D" id="3.30.70.360">
    <property type="match status" value="1"/>
</dbReference>
<dbReference type="STRING" id="1189325.SAMN04488119_103112"/>
<protein>
    <submittedName>
        <fullName evidence="4">Hippurate hydrolase</fullName>
    </submittedName>
</protein>
<name>A0A1M7SGW8_9RHOB</name>
<dbReference type="OrthoDB" id="9777385at2"/>
<dbReference type="PIRSF" id="PIRSF005962">
    <property type="entry name" value="Pept_M20D_amidohydro"/>
    <property type="match status" value="1"/>
</dbReference>
<comment type="cofactor">
    <cofactor evidence="2">
        <name>Mn(2+)</name>
        <dbReference type="ChEBI" id="CHEBI:29035"/>
    </cofactor>
    <text evidence="2">The Mn(2+) ion enhances activity.</text>
</comment>
<dbReference type="AlphaFoldDB" id="A0A1M7SGW8"/>
<dbReference type="GO" id="GO:0019877">
    <property type="term" value="P:diaminopimelate biosynthetic process"/>
    <property type="evidence" value="ECO:0007669"/>
    <property type="project" value="UniProtKB-ARBA"/>
</dbReference>
<feature type="binding site" evidence="2">
    <location>
        <position position="363"/>
    </location>
    <ligand>
        <name>Mn(2+)</name>
        <dbReference type="ChEBI" id="CHEBI:29035"/>
        <label>2</label>
    </ligand>
</feature>
<dbReference type="EMBL" id="FRDL01000002">
    <property type="protein sequence ID" value="SHN57728.1"/>
    <property type="molecule type" value="Genomic_DNA"/>
</dbReference>
<evidence type="ECO:0000259" key="3">
    <source>
        <dbReference type="Pfam" id="PF07687"/>
    </source>
</evidence>
<dbReference type="PANTHER" id="PTHR11014:SF63">
    <property type="entry name" value="METALLOPEPTIDASE, PUTATIVE (AFU_ORTHOLOGUE AFUA_6G09600)-RELATED"/>
    <property type="match status" value="1"/>
</dbReference>
<gene>
    <name evidence="4" type="ORF">SAMN05216200_102397</name>
</gene>
<keyword evidence="5" id="KW-1185">Reference proteome</keyword>
<dbReference type="Pfam" id="PF07687">
    <property type="entry name" value="M20_dimer"/>
    <property type="match status" value="1"/>
</dbReference>
<dbReference type="CDD" id="cd05666">
    <property type="entry name" value="M20_Acy1-like"/>
    <property type="match status" value="1"/>
</dbReference>
<evidence type="ECO:0000256" key="1">
    <source>
        <dbReference type="ARBA" id="ARBA00022801"/>
    </source>
</evidence>
<dbReference type="NCBIfam" id="TIGR01891">
    <property type="entry name" value="amidohydrolases"/>
    <property type="match status" value="1"/>
</dbReference>
<organism evidence="4 5">
    <name type="scientific">Oceanicella actignis</name>
    <dbReference type="NCBI Taxonomy" id="1189325"/>
    <lineage>
        <taxon>Bacteria</taxon>
        <taxon>Pseudomonadati</taxon>
        <taxon>Pseudomonadota</taxon>
        <taxon>Alphaproteobacteria</taxon>
        <taxon>Rhodobacterales</taxon>
        <taxon>Paracoccaceae</taxon>
        <taxon>Oceanicella</taxon>
    </lineage>
</organism>
<feature type="domain" description="Peptidase M20 dimerisation" evidence="3">
    <location>
        <begin position="190"/>
        <end position="288"/>
    </location>
</feature>
<dbReference type="InterPro" id="IPR036264">
    <property type="entry name" value="Bact_exopeptidase_dim_dom"/>
</dbReference>
<dbReference type="GO" id="GO:0046872">
    <property type="term" value="F:metal ion binding"/>
    <property type="evidence" value="ECO:0007669"/>
    <property type="project" value="UniProtKB-KW"/>
</dbReference>
<dbReference type="Proteomes" id="UP000184066">
    <property type="component" value="Unassembled WGS sequence"/>
</dbReference>
<feature type="binding site" evidence="2">
    <location>
        <position position="167"/>
    </location>
    <ligand>
        <name>Mn(2+)</name>
        <dbReference type="ChEBI" id="CHEBI:29035"/>
        <label>2</label>
    </ligand>
</feature>
<dbReference type="Pfam" id="PF01546">
    <property type="entry name" value="Peptidase_M20"/>
    <property type="match status" value="1"/>
</dbReference>
<dbReference type="InterPro" id="IPR002933">
    <property type="entry name" value="Peptidase_M20"/>
</dbReference>